<name>A0A4R1HMM0_9GAMM</name>
<dbReference type="InterPro" id="IPR027417">
    <property type="entry name" value="P-loop_NTPase"/>
</dbReference>
<feature type="region of interest" description="Disordered" evidence="1">
    <location>
        <begin position="442"/>
        <end position="668"/>
    </location>
</feature>
<reference evidence="3 4" key="1">
    <citation type="submission" date="2019-03" db="EMBL/GenBank/DDBJ databases">
        <title>Genomic Encyclopedia of Type Strains, Phase IV (KMG-IV): sequencing the most valuable type-strain genomes for metagenomic binning, comparative biology and taxonomic classification.</title>
        <authorList>
            <person name="Goeker M."/>
        </authorList>
    </citation>
    <scope>NUCLEOTIDE SEQUENCE [LARGE SCALE GENOMIC DNA]</scope>
    <source>
        <strain evidence="3 4">DSM 19610</strain>
    </source>
</reference>
<gene>
    <name evidence="3" type="ORF">DFR30_1770</name>
</gene>
<dbReference type="Pfam" id="PF13401">
    <property type="entry name" value="AAA_22"/>
    <property type="match status" value="1"/>
</dbReference>
<dbReference type="SMART" id="SM00382">
    <property type="entry name" value="AAA"/>
    <property type="match status" value="1"/>
</dbReference>
<dbReference type="RefSeq" id="WP_132972360.1">
    <property type="nucleotide sequence ID" value="NZ_SMFX01000001.1"/>
</dbReference>
<evidence type="ECO:0000259" key="2">
    <source>
        <dbReference type="SMART" id="SM00382"/>
    </source>
</evidence>
<evidence type="ECO:0000313" key="3">
    <source>
        <dbReference type="EMBL" id="TCK18492.1"/>
    </source>
</evidence>
<dbReference type="InterPro" id="IPR049945">
    <property type="entry name" value="AAA_22"/>
</dbReference>
<protein>
    <submittedName>
        <fullName evidence="3">Type II secretory pathway predicted ATPase ExeA</fullName>
    </submittedName>
</protein>
<dbReference type="Proteomes" id="UP000295707">
    <property type="component" value="Unassembled WGS sequence"/>
</dbReference>
<sequence length="668" mass="74672">MYEQLYGFSERPFSLLPDPDFLFLGEKHRAALDTLELAIFNQSGFCVISGEIGAGKTTLVRELLNRLDGDTQVGLVSNTHPSFGELMQWVMTAYGLPGGSDNHIELHKRFIDFAIQRYAQGKRTLLIIDEAQNLSMEALEELRMLSNVNSEKDLVLQIIMIGQNELRDKLRSPELAQFAQRISMDYYLGGLDADETCLYIQHRVTHAGGAADLFTRDACQRVFEFSQGIPRVINRLCDLSLVYGYAQHREHIGPDVIEAVAQEQQLGKAMEEARQRAAVIAPEEIPVAAAEKEVPAQVHEPEQESSKPQPELSAEPVRDANVRAPADKPEKVVSSDLHKLVVNAEKTHGSRGERSALWLFVAVVVMVGATAWASREAWLPGWDDLLVSGEKLLSAPVAPKAANVPVAAENKGLAEKARQEQLRFEKARREKEARLAKQRAAEQAKQEQAQLEKARREKEARLAKQRAAEQAKQEQAKLEKARREKEARLAKQRAAEQAKQEQAKLEKARREEEARLAKQRAAEQAKQEQAQLEKARREKEARLAKQRAAEQAKQEQAKLEKARREQAERENAVPTTAVRPVSRSRTPVPAGWTNTLEWSEEDDDELPVETPVEETAVAPPSETPRLPETTVSTALTGEKEDPDNITETEGFATNPCNGPTARFLSTCR</sequence>
<comment type="caution">
    <text evidence="3">The sequence shown here is derived from an EMBL/GenBank/DDBJ whole genome shotgun (WGS) entry which is preliminary data.</text>
</comment>
<organism evidence="3 4">
    <name type="scientific">Thiogranum longum</name>
    <dbReference type="NCBI Taxonomy" id="1537524"/>
    <lineage>
        <taxon>Bacteria</taxon>
        <taxon>Pseudomonadati</taxon>
        <taxon>Pseudomonadota</taxon>
        <taxon>Gammaproteobacteria</taxon>
        <taxon>Chromatiales</taxon>
        <taxon>Ectothiorhodospiraceae</taxon>
        <taxon>Thiogranum</taxon>
    </lineage>
</organism>
<evidence type="ECO:0000256" key="1">
    <source>
        <dbReference type="SAM" id="MobiDB-lite"/>
    </source>
</evidence>
<dbReference type="SUPFAM" id="SSF52540">
    <property type="entry name" value="P-loop containing nucleoside triphosphate hydrolases"/>
    <property type="match status" value="1"/>
</dbReference>
<dbReference type="CDD" id="cd00009">
    <property type="entry name" value="AAA"/>
    <property type="match status" value="1"/>
</dbReference>
<dbReference type="InterPro" id="IPR052026">
    <property type="entry name" value="ExeA_AAA_ATPase_DNA-bind"/>
</dbReference>
<keyword evidence="4" id="KW-1185">Reference proteome</keyword>
<accession>A0A4R1HMM0</accession>
<proteinExistence type="predicted"/>
<dbReference type="InterPro" id="IPR003593">
    <property type="entry name" value="AAA+_ATPase"/>
</dbReference>
<dbReference type="AlphaFoldDB" id="A0A4R1HMM0"/>
<dbReference type="EMBL" id="SMFX01000001">
    <property type="protein sequence ID" value="TCK18492.1"/>
    <property type="molecule type" value="Genomic_DNA"/>
</dbReference>
<evidence type="ECO:0000313" key="4">
    <source>
        <dbReference type="Proteomes" id="UP000295707"/>
    </source>
</evidence>
<feature type="region of interest" description="Disordered" evidence="1">
    <location>
        <begin position="293"/>
        <end position="317"/>
    </location>
</feature>
<dbReference type="Gene3D" id="3.40.50.300">
    <property type="entry name" value="P-loop containing nucleotide triphosphate hydrolases"/>
    <property type="match status" value="1"/>
</dbReference>
<dbReference type="PANTHER" id="PTHR35894:SF1">
    <property type="entry name" value="PHOSPHORIBULOKINASE _ URIDINE KINASE FAMILY"/>
    <property type="match status" value="1"/>
</dbReference>
<feature type="compositionally biased region" description="Basic and acidic residues" evidence="1">
    <location>
        <begin position="442"/>
        <end position="571"/>
    </location>
</feature>
<feature type="domain" description="AAA+ ATPase" evidence="2">
    <location>
        <begin position="42"/>
        <end position="183"/>
    </location>
</feature>
<dbReference type="GO" id="GO:0016887">
    <property type="term" value="F:ATP hydrolysis activity"/>
    <property type="evidence" value="ECO:0007669"/>
    <property type="project" value="InterPro"/>
</dbReference>
<feature type="compositionally biased region" description="Basic and acidic residues" evidence="1">
    <location>
        <begin position="293"/>
        <end position="305"/>
    </location>
</feature>
<dbReference type="PANTHER" id="PTHR35894">
    <property type="entry name" value="GENERAL SECRETION PATHWAY PROTEIN A-RELATED"/>
    <property type="match status" value="1"/>
</dbReference>
<dbReference type="OrthoDB" id="9780149at2"/>
<feature type="compositionally biased region" description="Acidic residues" evidence="1">
    <location>
        <begin position="598"/>
        <end position="607"/>
    </location>
</feature>